<keyword evidence="4" id="KW-0507">mRNA processing</keyword>
<accession>A0A086JVK8</accession>
<keyword evidence="3 4" id="KW-0687">Ribonucleoprotein</keyword>
<dbReference type="Pfam" id="PF01423">
    <property type="entry name" value="LSM"/>
    <property type="match status" value="1"/>
</dbReference>
<feature type="region of interest" description="Disordered" evidence="5">
    <location>
        <begin position="1"/>
        <end position="52"/>
    </location>
</feature>
<evidence type="ECO:0000313" key="7">
    <source>
        <dbReference type="EMBL" id="KFG36176.1"/>
    </source>
</evidence>
<proteinExistence type="inferred from homology"/>
<sequence length="171" mass="18803">MTLSEATREAPNGVSPAFNGEGLPETNSPPHAVLPSPAGDSGEGSPRNSGMPNWITALEEELDKKLLVVLRDGRKLIGYLRTFDQFGNLVLEGTVQRMVVDNAYADLYLGCMIVRGDNMILFGAVDDSRASPLEPKPLCDILAARQAEEEQERQKRGGHRAWLDRQLGEDW</sequence>
<dbReference type="GO" id="GO:0007186">
    <property type="term" value="P:G protein-coupled receptor signaling pathway"/>
    <property type="evidence" value="ECO:0007669"/>
    <property type="project" value="InterPro"/>
</dbReference>
<dbReference type="Proteomes" id="UP000028828">
    <property type="component" value="Unassembled WGS sequence"/>
</dbReference>
<dbReference type="VEuPathDB" id="ToxoDB:TGP89_222290"/>
<dbReference type="EMBL" id="AEYI02001542">
    <property type="protein sequence ID" value="KFG36176.1"/>
    <property type="molecule type" value="Genomic_DNA"/>
</dbReference>
<name>A0A086JVK8_TOXGO</name>
<dbReference type="InterPro" id="IPR001163">
    <property type="entry name" value="Sm_dom_euk/arc"/>
</dbReference>
<dbReference type="Gene3D" id="2.30.30.100">
    <property type="match status" value="1"/>
</dbReference>
<evidence type="ECO:0000256" key="3">
    <source>
        <dbReference type="ARBA" id="ARBA00023274"/>
    </source>
</evidence>
<dbReference type="GO" id="GO:0003729">
    <property type="term" value="F:mRNA binding"/>
    <property type="evidence" value="ECO:0007669"/>
    <property type="project" value="TreeGrafter"/>
</dbReference>
<gene>
    <name evidence="4" type="primary">LSM1</name>
    <name evidence="7" type="ORF">TGP89_222290</name>
</gene>
<dbReference type="PANTHER" id="PTHR15588">
    <property type="entry name" value="LSM1"/>
    <property type="match status" value="1"/>
</dbReference>
<evidence type="ECO:0000256" key="1">
    <source>
        <dbReference type="ARBA" id="ARBA00022490"/>
    </source>
</evidence>
<dbReference type="InterPro" id="IPR044642">
    <property type="entry name" value="PTHR15588"/>
</dbReference>
<evidence type="ECO:0000256" key="2">
    <source>
        <dbReference type="ARBA" id="ARBA00022884"/>
    </source>
</evidence>
<comment type="similarity">
    <text evidence="4">Belongs to the snRNP Sm proteins family.</text>
</comment>
<dbReference type="GO" id="GO:0000932">
    <property type="term" value="C:P-body"/>
    <property type="evidence" value="ECO:0007669"/>
    <property type="project" value="UniProtKB-SubCell"/>
</dbReference>
<evidence type="ECO:0000256" key="5">
    <source>
        <dbReference type="SAM" id="MobiDB-lite"/>
    </source>
</evidence>
<dbReference type="GO" id="GO:0006397">
    <property type="term" value="P:mRNA processing"/>
    <property type="evidence" value="ECO:0007669"/>
    <property type="project" value="UniProtKB-UniRule"/>
</dbReference>
<dbReference type="GO" id="GO:0000290">
    <property type="term" value="P:deadenylation-dependent decapping of nuclear-transcribed mRNA"/>
    <property type="evidence" value="ECO:0007669"/>
    <property type="project" value="TreeGrafter"/>
</dbReference>
<dbReference type="SUPFAM" id="SSF50182">
    <property type="entry name" value="Sm-like ribonucleoproteins"/>
    <property type="match status" value="1"/>
</dbReference>
<protein>
    <recommendedName>
        <fullName evidence="4">U6 snRNA-associated Sm-like protein LSm1</fullName>
    </recommendedName>
</protein>
<comment type="subcellular location">
    <subcellularLocation>
        <location evidence="4">Cytoplasm</location>
    </subcellularLocation>
    <subcellularLocation>
        <location evidence="4">Cytoplasm</location>
        <location evidence="4">P-body</location>
    </subcellularLocation>
</comment>
<dbReference type="CDD" id="cd01728">
    <property type="entry name" value="LSm1"/>
    <property type="match status" value="1"/>
</dbReference>
<dbReference type="AlphaFoldDB" id="A0A086JVK8"/>
<dbReference type="OrthoDB" id="422364at2759"/>
<feature type="region of interest" description="Disordered" evidence="5">
    <location>
        <begin position="149"/>
        <end position="171"/>
    </location>
</feature>
<comment type="caution">
    <text evidence="7">The sequence shown here is derived from an EMBL/GenBank/DDBJ whole genome shotgun (WGS) entry which is preliminary data.</text>
</comment>
<dbReference type="SMART" id="SM00651">
    <property type="entry name" value="Sm"/>
    <property type="match status" value="1"/>
</dbReference>
<dbReference type="InterPro" id="IPR015898">
    <property type="entry name" value="G-protein_gamma-like_dom"/>
</dbReference>
<keyword evidence="2 4" id="KW-0694">RNA-binding</keyword>
<dbReference type="PROSITE" id="PS50058">
    <property type="entry name" value="G_PROTEIN_GAMMA"/>
    <property type="match status" value="1"/>
</dbReference>
<dbReference type="GO" id="GO:1990904">
    <property type="term" value="C:ribonucleoprotein complex"/>
    <property type="evidence" value="ECO:0007669"/>
    <property type="project" value="UniProtKB-KW"/>
</dbReference>
<dbReference type="InterPro" id="IPR034104">
    <property type="entry name" value="Lsm1"/>
</dbReference>
<dbReference type="GO" id="GO:1990726">
    <property type="term" value="C:Lsm1-7-Pat1 complex"/>
    <property type="evidence" value="ECO:0007669"/>
    <property type="project" value="TreeGrafter"/>
</dbReference>
<dbReference type="PANTHER" id="PTHR15588:SF8">
    <property type="entry name" value="U6 SNRNA-ASSOCIATED SM-LIKE PROTEIN LSM1"/>
    <property type="match status" value="1"/>
</dbReference>
<evidence type="ECO:0000256" key="4">
    <source>
        <dbReference type="RuleBase" id="RU365047"/>
    </source>
</evidence>
<comment type="subunit">
    <text evidence="4">LSm subunits form a heteromer with a donut shape.</text>
</comment>
<organism evidence="7 8">
    <name type="scientific">Toxoplasma gondii p89</name>
    <dbReference type="NCBI Taxonomy" id="943119"/>
    <lineage>
        <taxon>Eukaryota</taxon>
        <taxon>Sar</taxon>
        <taxon>Alveolata</taxon>
        <taxon>Apicomplexa</taxon>
        <taxon>Conoidasida</taxon>
        <taxon>Coccidia</taxon>
        <taxon>Eucoccidiorida</taxon>
        <taxon>Eimeriorina</taxon>
        <taxon>Sarcocystidae</taxon>
        <taxon>Toxoplasma</taxon>
    </lineage>
</organism>
<evidence type="ECO:0000313" key="8">
    <source>
        <dbReference type="Proteomes" id="UP000028828"/>
    </source>
</evidence>
<feature type="domain" description="G protein gamma" evidence="6">
    <location>
        <begin position="89"/>
        <end position="142"/>
    </location>
</feature>
<keyword evidence="1 4" id="KW-0963">Cytoplasm</keyword>
<dbReference type="InterPro" id="IPR010920">
    <property type="entry name" value="LSM_dom_sf"/>
</dbReference>
<evidence type="ECO:0000259" key="6">
    <source>
        <dbReference type="PROSITE" id="PS50058"/>
    </source>
</evidence>
<comment type="function">
    <text evidence="4">Probably involved with other LSm subunits in the general process of degradation of mRNAs.</text>
</comment>
<reference evidence="7 8" key="1">
    <citation type="submission" date="2014-03" db="EMBL/GenBank/DDBJ databases">
        <authorList>
            <person name="Sibley D."/>
            <person name="Venepally P."/>
            <person name="Karamycheva S."/>
            <person name="Hadjithomas M."/>
            <person name="Khan A."/>
            <person name="Brunk B."/>
            <person name="Roos D."/>
            <person name="Caler E."/>
            <person name="Lorenzi H."/>
        </authorList>
    </citation>
    <scope>NUCLEOTIDE SEQUENCE [LARGE SCALE GENOMIC DNA]</scope>
    <source>
        <strain evidence="8">p89</strain>
    </source>
</reference>